<proteinExistence type="predicted"/>
<evidence type="ECO:0000313" key="1">
    <source>
        <dbReference type="EMBL" id="ATB55517.1"/>
    </source>
</evidence>
<dbReference type="EMBL" id="KY569020">
    <property type="protein sequence ID" value="ATB55517.1"/>
    <property type="molecule type" value="Genomic_DNA"/>
</dbReference>
<organismHost>
    <name type="scientific">Homo sapiens</name>
    <name type="common">Human</name>
    <dbReference type="NCBI Taxonomy" id="9606"/>
</organismHost>
<organism evidence="1">
    <name type="scientific">Cowpox virus</name>
    <name type="common">CPV</name>
    <dbReference type="NCBI Taxonomy" id="10243"/>
    <lineage>
        <taxon>Viruses</taxon>
        <taxon>Varidnaviria</taxon>
        <taxon>Bamfordvirae</taxon>
        <taxon>Nucleocytoviricota</taxon>
        <taxon>Pokkesviricetes</taxon>
        <taxon>Chitovirales</taxon>
        <taxon>Poxviridae</taxon>
        <taxon>Chordopoxvirinae</taxon>
        <taxon>Orthopoxvirus</taxon>
        <taxon>Orthopoxvirus cowpox</taxon>
    </lineage>
</organism>
<reference evidence="1" key="1">
    <citation type="submission" date="2017-02" db="EMBL/GenBank/DDBJ databases">
        <title>Seasonal Recurring Cowpox Virus Outbreaks in Captive Cheetahs (Acinonyx jubatus).</title>
        <authorList>
            <person name="Stagegaard J."/>
            <person name="Kurth A."/>
            <person name="Stern D."/>
            <person name="Dabrowski P.W."/>
            <person name="Pocknell A."/>
            <person name="Nitsche A."/>
            <person name="Schrick L."/>
        </authorList>
    </citation>
    <scope>NUCLEOTIDE SEQUENCE [LARGE SCALE GENOMIC DNA]</scope>
    <source>
        <strain evidence="1">CPXV CheNuru_DK_2012</strain>
    </source>
</reference>
<name>A0A290GQ48_COWPX</name>
<organismHost>
    <name type="scientific">Bos taurus</name>
    <name type="common">Bovine</name>
    <dbReference type="NCBI Taxonomy" id="9913"/>
</organismHost>
<organismHost>
    <name type="scientific">Felis catus</name>
    <name type="common">Cat</name>
    <name type="synonym">Felis silvestris catus</name>
    <dbReference type="NCBI Taxonomy" id="9685"/>
</organismHost>
<accession>A0A290GQ48</accession>
<protein>
    <submittedName>
        <fullName evidence="1">CPXV041 protein</fullName>
    </submittedName>
</protein>
<organismHost>
    <name type="scientific">Loxodonta africana</name>
    <name type="common">African elephant</name>
    <dbReference type="NCBI Taxonomy" id="9785"/>
</organismHost>
<organismHost>
    <name type="scientific">Mus musculus</name>
    <name type="common">Mouse</name>
    <dbReference type="NCBI Taxonomy" id="10090"/>
</organismHost>
<organismHost>
    <name type="scientific">Myodes glareolus</name>
    <name type="common">Bank vole</name>
    <name type="synonym">Clethrionomys glareolus</name>
    <dbReference type="NCBI Taxonomy" id="447135"/>
</organismHost>
<organismHost>
    <name type="scientific">Microtus agrestis</name>
    <name type="common">Short-tailed field vole</name>
    <dbReference type="NCBI Taxonomy" id="29092"/>
</organismHost>
<organismHost>
    <name type="scientific">Apodemus sylvaticus</name>
    <name type="common">European woodmouse</name>
    <dbReference type="NCBI Taxonomy" id="10129"/>
</organismHost>
<sequence>MDLSRINTWKSKQLKSFLSSKMHLRVDVNGT</sequence>
<dbReference type="Proteomes" id="UP000282059">
    <property type="component" value="Segment"/>
</dbReference>